<evidence type="ECO:0000256" key="1">
    <source>
        <dbReference type="SAM" id="Phobius"/>
    </source>
</evidence>
<keyword evidence="1" id="KW-1133">Transmembrane helix</keyword>
<comment type="caution">
    <text evidence="2">The sequence shown here is derived from an EMBL/GenBank/DDBJ whole genome shotgun (WGS) entry which is preliminary data.</text>
</comment>
<name>A0A9D4FNJ4_DREPO</name>
<accession>A0A9D4FNJ4</accession>
<dbReference type="EMBL" id="JAIWYP010000007">
    <property type="protein sequence ID" value="KAH3800036.1"/>
    <property type="molecule type" value="Genomic_DNA"/>
</dbReference>
<gene>
    <name evidence="2" type="ORF">DPMN_153661</name>
</gene>
<sequence>MDGRHALVLAHQNLKEQVELLEILLVELLEILLVYILVLLLDKFKRQGFGRRQNFKHVLEEPMDRLVKRIGFLEVLVLLQALDLETVERLACSKRAEEHSLLKDQHMFQAIDKAVQGGQLTKKYGNLALQLNVFDFILDMLSQEPFCGKSNSCALNHRKTENFHMRGSTVPHILQMTASLSHCVIYTVLLAALTAFEETTLTCSHMEMQAAVRFLIAQLPVTTLVKLSTALASANSSSASKHQEEKPLELWSELPCYKKYLDRNSSQDIRPEQDDLIWQLARDKTPYSAGHGPSKECSYCGDAMDTISIRPWQLVSLLLQLKTTGRKGELEVPYNGWELLKGEIQELLYQIAKGAVQLRFTFLALLSTTCSW</sequence>
<keyword evidence="3" id="KW-1185">Reference proteome</keyword>
<dbReference type="GO" id="GO:0006405">
    <property type="term" value="P:RNA export from nucleus"/>
    <property type="evidence" value="ECO:0007669"/>
    <property type="project" value="TreeGrafter"/>
</dbReference>
<keyword evidence="1" id="KW-0812">Transmembrane</keyword>
<keyword evidence="1" id="KW-0472">Membrane</keyword>
<dbReference type="AlphaFoldDB" id="A0A9D4FNJ4"/>
<reference evidence="2" key="2">
    <citation type="submission" date="2020-11" db="EMBL/GenBank/DDBJ databases">
        <authorList>
            <person name="McCartney M.A."/>
            <person name="Auch B."/>
            <person name="Kono T."/>
            <person name="Mallez S."/>
            <person name="Becker A."/>
            <person name="Gohl D.M."/>
            <person name="Silverstein K.A.T."/>
            <person name="Koren S."/>
            <person name="Bechman K.B."/>
            <person name="Herman A."/>
            <person name="Abrahante J.E."/>
            <person name="Garbe J."/>
        </authorList>
    </citation>
    <scope>NUCLEOTIDE SEQUENCE</scope>
    <source>
        <strain evidence="2">Duluth1</strain>
        <tissue evidence="2">Whole animal</tissue>
    </source>
</reference>
<dbReference type="GO" id="GO:0044611">
    <property type="term" value="C:nuclear pore inner ring"/>
    <property type="evidence" value="ECO:0007669"/>
    <property type="project" value="TreeGrafter"/>
</dbReference>
<feature type="transmembrane region" description="Helical" evidence="1">
    <location>
        <begin position="20"/>
        <end position="41"/>
    </location>
</feature>
<dbReference type="PANTHER" id="PTHR31431:SF1">
    <property type="entry name" value="NUCLEOPORIN NUP188"/>
    <property type="match status" value="1"/>
</dbReference>
<reference evidence="2" key="1">
    <citation type="journal article" date="2019" name="bioRxiv">
        <title>The Genome of the Zebra Mussel, Dreissena polymorpha: A Resource for Invasive Species Research.</title>
        <authorList>
            <person name="McCartney M.A."/>
            <person name="Auch B."/>
            <person name="Kono T."/>
            <person name="Mallez S."/>
            <person name="Zhang Y."/>
            <person name="Obille A."/>
            <person name="Becker A."/>
            <person name="Abrahante J.E."/>
            <person name="Garbe J."/>
            <person name="Badalamenti J.P."/>
            <person name="Herman A."/>
            <person name="Mangelson H."/>
            <person name="Liachko I."/>
            <person name="Sullivan S."/>
            <person name="Sone E.D."/>
            <person name="Koren S."/>
            <person name="Silverstein K.A.T."/>
            <person name="Beckman K.B."/>
            <person name="Gohl D.M."/>
        </authorList>
    </citation>
    <scope>NUCLEOTIDE SEQUENCE</scope>
    <source>
        <strain evidence="2">Duluth1</strain>
        <tissue evidence="2">Whole animal</tissue>
    </source>
</reference>
<dbReference type="GO" id="GO:0017056">
    <property type="term" value="F:structural constituent of nuclear pore"/>
    <property type="evidence" value="ECO:0007669"/>
    <property type="project" value="InterPro"/>
</dbReference>
<protein>
    <submittedName>
        <fullName evidence="2">Uncharacterized protein</fullName>
    </submittedName>
</protein>
<evidence type="ECO:0000313" key="2">
    <source>
        <dbReference type="EMBL" id="KAH3800036.1"/>
    </source>
</evidence>
<dbReference type="Proteomes" id="UP000828390">
    <property type="component" value="Unassembled WGS sequence"/>
</dbReference>
<organism evidence="2 3">
    <name type="scientific">Dreissena polymorpha</name>
    <name type="common">Zebra mussel</name>
    <name type="synonym">Mytilus polymorpha</name>
    <dbReference type="NCBI Taxonomy" id="45954"/>
    <lineage>
        <taxon>Eukaryota</taxon>
        <taxon>Metazoa</taxon>
        <taxon>Spiralia</taxon>
        <taxon>Lophotrochozoa</taxon>
        <taxon>Mollusca</taxon>
        <taxon>Bivalvia</taxon>
        <taxon>Autobranchia</taxon>
        <taxon>Heteroconchia</taxon>
        <taxon>Euheterodonta</taxon>
        <taxon>Imparidentia</taxon>
        <taxon>Neoheterodontei</taxon>
        <taxon>Myida</taxon>
        <taxon>Dreissenoidea</taxon>
        <taxon>Dreissenidae</taxon>
        <taxon>Dreissena</taxon>
    </lineage>
</organism>
<proteinExistence type="predicted"/>
<dbReference type="GO" id="GO:0006606">
    <property type="term" value="P:protein import into nucleus"/>
    <property type="evidence" value="ECO:0007669"/>
    <property type="project" value="TreeGrafter"/>
</dbReference>
<evidence type="ECO:0000313" key="3">
    <source>
        <dbReference type="Proteomes" id="UP000828390"/>
    </source>
</evidence>
<dbReference type="InterPro" id="IPR044840">
    <property type="entry name" value="Nup188"/>
</dbReference>
<dbReference type="PANTHER" id="PTHR31431">
    <property type="entry name" value="NUCLEOPORIN NUP188 HOMOLOG"/>
    <property type="match status" value="1"/>
</dbReference>